<name>A0A3S4B6Q6_9BRAD</name>
<reference evidence="4" key="1">
    <citation type="submission" date="2018-10" db="EMBL/GenBank/DDBJ databases">
        <authorList>
            <person name="Peiro R."/>
            <person name="Begona"/>
            <person name="Cbmso G."/>
            <person name="Lopez M."/>
            <person name="Gonzalez S."/>
            <person name="Sacristan E."/>
            <person name="Castillo E."/>
        </authorList>
    </citation>
    <scope>NUCLEOTIDE SEQUENCE [LARGE SCALE GENOMIC DNA]</scope>
</reference>
<organism evidence="3 4">
    <name type="scientific">Rhodoplanes serenus</name>
    <dbReference type="NCBI Taxonomy" id="200615"/>
    <lineage>
        <taxon>Bacteria</taxon>
        <taxon>Pseudomonadati</taxon>
        <taxon>Pseudomonadota</taxon>
        <taxon>Alphaproteobacteria</taxon>
        <taxon>Hyphomicrobiales</taxon>
        <taxon>Nitrobacteraceae</taxon>
        <taxon>Rhodoplanes</taxon>
    </lineage>
</organism>
<keyword evidence="2" id="KW-0732">Signal</keyword>
<feature type="compositionally biased region" description="Low complexity" evidence="1">
    <location>
        <begin position="304"/>
        <end position="325"/>
    </location>
</feature>
<feature type="region of interest" description="Disordered" evidence="1">
    <location>
        <begin position="270"/>
        <end position="289"/>
    </location>
</feature>
<accession>A0A3S4B6Q6</accession>
<evidence type="ECO:0000313" key="4">
    <source>
        <dbReference type="Proteomes" id="UP000289200"/>
    </source>
</evidence>
<dbReference type="EMBL" id="UWOC01000171">
    <property type="protein sequence ID" value="VCU10518.1"/>
    <property type="molecule type" value="Genomic_DNA"/>
</dbReference>
<feature type="signal peptide" evidence="2">
    <location>
        <begin position="1"/>
        <end position="32"/>
    </location>
</feature>
<keyword evidence="4" id="KW-1185">Reference proteome</keyword>
<evidence type="ECO:0000256" key="1">
    <source>
        <dbReference type="SAM" id="MobiDB-lite"/>
    </source>
</evidence>
<evidence type="ECO:0000256" key="2">
    <source>
        <dbReference type="SAM" id="SignalP"/>
    </source>
</evidence>
<sequence>MFPARSLGAATVSLLIAAAFPSLLLITTDAVAQSAASPAPASSVPAPATSAGCEEAADITVLPSPVAPWKGAPLRVLLVAEKPLTGELTLVAPDGRVAARSDRRFGGPPWFWTAEVAQPAAGTWRATLVRDAASACAPIVRDIAVRPTQPPAPRSVAGSVWPVRASWSRANESLYAAWVEKLFDAPLDAPPPSWKALHEVLRDRSRNLLFNHLGLAEDQAGLVIRPDCADLPYFLRAYFAFKMGLPFGYAKCTRGGGGQPPRCPAWWNIQKEEPRPAPPPEELVASADPVAAPPPGLFGLLRQPPQAQAAAAPEPAPAGKPAAKPWSPPPRPAGLVPGFAHYLKWSIGDGVHSGSGRTAAADDGTDYYPVALTEETLRPGTVYADPYGHLLVIAKRVPQTADSAGILLAVDAQPDGTVAIKRFWRGNFLFADDPALGGPGFKRFRPVVAENGGMRRLTNREIGRNPHYGDVSLDQSRMSVEAFYDRMEDVISPSQLDPLRAMKEVIQALDEQVRARVTSVENGRKYQVTGRTAEMPDGAAIFETTGAWEDFATPSRDLRLLIAIDVVRGFPDRVARRPERYAMPAGQSVAAVKAELESVLAAELSSRRFAYPRTDGSPWTLTIKDVVDRAGALEMAYNVNDCAELRWGAAEGSAEAATCKGRASASQRAKMSDYRAWFAERRRPPRG</sequence>
<feature type="chain" id="PRO_5018652198" evidence="2">
    <location>
        <begin position="33"/>
        <end position="687"/>
    </location>
</feature>
<dbReference type="OrthoDB" id="8430112at2"/>
<dbReference type="RefSeq" id="WP_129610617.1">
    <property type="nucleotide sequence ID" value="NZ_UWOC01000171.1"/>
</dbReference>
<proteinExistence type="predicted"/>
<gene>
    <name evidence="3" type="ORF">RHODGE_RHODGE_03717</name>
</gene>
<evidence type="ECO:0000313" key="3">
    <source>
        <dbReference type="EMBL" id="VCU10518.1"/>
    </source>
</evidence>
<comment type="caution">
    <text evidence="3">The sequence shown here is derived from an EMBL/GenBank/DDBJ whole genome shotgun (WGS) entry which is preliminary data.</text>
</comment>
<dbReference type="AlphaFoldDB" id="A0A3S4B6Q6"/>
<dbReference type="Proteomes" id="UP000289200">
    <property type="component" value="Unassembled WGS sequence"/>
</dbReference>
<feature type="region of interest" description="Disordered" evidence="1">
    <location>
        <begin position="295"/>
        <end position="330"/>
    </location>
</feature>
<protein>
    <submittedName>
        <fullName evidence="3">Uncharacterized protein</fullName>
    </submittedName>
</protein>